<evidence type="ECO:0000313" key="5">
    <source>
        <dbReference type="Proteomes" id="UP000831785"/>
    </source>
</evidence>
<protein>
    <submittedName>
        <fullName evidence="4">YciI family protein</fullName>
    </submittedName>
</protein>
<dbReference type="Pfam" id="PF03795">
    <property type="entry name" value="YCII"/>
    <property type="match status" value="1"/>
</dbReference>
<feature type="chain" id="PRO_5047233166" evidence="2">
    <location>
        <begin position="23"/>
        <end position="134"/>
    </location>
</feature>
<comment type="similarity">
    <text evidence="1">Belongs to the YciI family.</text>
</comment>
<dbReference type="InterPro" id="IPR005545">
    <property type="entry name" value="YCII"/>
</dbReference>
<accession>A0ABY4F9R3</accession>
<sequence length="134" mass="14324">MSKSGFLLLALLLGLGAAPTVAQSRKSVSGRPAPAKTYYLVLLKNVAQRQADVEKLSVIRAGHAAHLQQLTKEGRLTLAGRCPGPDSALGGMYILSAASLEEAQRLTQADPAVQAGSLTMEIYPWEKQELSRRP</sequence>
<proteinExistence type="inferred from homology"/>
<reference evidence="4 5" key="1">
    <citation type="submission" date="2022-04" db="EMBL/GenBank/DDBJ databases">
        <title>Hymenobacter sp. isolated from the air.</title>
        <authorList>
            <person name="Won M."/>
            <person name="Lee C.-M."/>
            <person name="Woen H.-Y."/>
            <person name="Kwon S.-W."/>
        </authorList>
    </citation>
    <scope>NUCLEOTIDE SEQUENCE [LARGE SCALE GENOMIC DNA]</scope>
    <source>
        <strain evidence="5">5116 S-27</strain>
    </source>
</reference>
<evidence type="ECO:0000256" key="1">
    <source>
        <dbReference type="ARBA" id="ARBA00007689"/>
    </source>
</evidence>
<gene>
    <name evidence="4" type="ORF">MUN80_23475</name>
</gene>
<name>A0ABY4F9R3_9BACT</name>
<keyword evidence="2" id="KW-0732">Signal</keyword>
<dbReference type="EMBL" id="CP095049">
    <property type="protein sequence ID" value="UOQ52694.1"/>
    <property type="molecule type" value="Genomic_DNA"/>
</dbReference>
<feature type="signal peptide" evidence="2">
    <location>
        <begin position="1"/>
        <end position="22"/>
    </location>
</feature>
<feature type="domain" description="YCII-related" evidence="3">
    <location>
        <begin position="41"/>
        <end position="125"/>
    </location>
</feature>
<keyword evidence="5" id="KW-1185">Reference proteome</keyword>
<dbReference type="Proteomes" id="UP000831785">
    <property type="component" value="Chromosome"/>
</dbReference>
<evidence type="ECO:0000256" key="2">
    <source>
        <dbReference type="SAM" id="SignalP"/>
    </source>
</evidence>
<evidence type="ECO:0000259" key="3">
    <source>
        <dbReference type="Pfam" id="PF03795"/>
    </source>
</evidence>
<evidence type="ECO:0000313" key="4">
    <source>
        <dbReference type="EMBL" id="UOQ52694.1"/>
    </source>
</evidence>
<dbReference type="RefSeq" id="WP_244716924.1">
    <property type="nucleotide sequence ID" value="NZ_CP095049.1"/>
</dbReference>
<dbReference type="Gene3D" id="3.30.70.1060">
    <property type="entry name" value="Dimeric alpha+beta barrel"/>
    <property type="match status" value="1"/>
</dbReference>
<dbReference type="SUPFAM" id="SSF54909">
    <property type="entry name" value="Dimeric alpha+beta barrel"/>
    <property type="match status" value="1"/>
</dbReference>
<organism evidence="4 5">
    <name type="scientific">Hymenobacter cellulosivorans</name>
    <dbReference type="NCBI Taxonomy" id="2932249"/>
    <lineage>
        <taxon>Bacteria</taxon>
        <taxon>Pseudomonadati</taxon>
        <taxon>Bacteroidota</taxon>
        <taxon>Cytophagia</taxon>
        <taxon>Cytophagales</taxon>
        <taxon>Hymenobacteraceae</taxon>
        <taxon>Hymenobacter</taxon>
    </lineage>
</organism>
<dbReference type="InterPro" id="IPR011008">
    <property type="entry name" value="Dimeric_a/b-barrel"/>
</dbReference>